<evidence type="ECO:0000313" key="2">
    <source>
        <dbReference type="Proteomes" id="UP000828048"/>
    </source>
</evidence>
<protein>
    <submittedName>
        <fullName evidence="1">Uncharacterized protein</fullName>
    </submittedName>
</protein>
<dbReference type="EMBL" id="CM037157">
    <property type="protein sequence ID" value="KAH7849072.1"/>
    <property type="molecule type" value="Genomic_DNA"/>
</dbReference>
<comment type="caution">
    <text evidence="1">The sequence shown here is derived from an EMBL/GenBank/DDBJ whole genome shotgun (WGS) entry which is preliminary data.</text>
</comment>
<name>A0ACB7Y720_9ERIC</name>
<keyword evidence="2" id="KW-1185">Reference proteome</keyword>
<sequence length="212" mass="23509">MVRPTRPQLAIHRPPRGRTPIIVFREVLPQFEVGYPGINDNGRRHAGDDQRILIGRPTNMIFSAKWNVVLLGMLGLLLALIQIMYQNRKKSPFETHPTMMDISIAALCIYGFAAAVATLAKSVASKEVEQQPRNYYRILNNLGLGFDILGLISALVSLSCLVFILIPKGPSWIVFVLGANIFFVLVVAWIFLFPRILRPTNSGQGAAGPNMV</sequence>
<evidence type="ECO:0000313" key="1">
    <source>
        <dbReference type="EMBL" id="KAH7849072.1"/>
    </source>
</evidence>
<organism evidence="1 2">
    <name type="scientific">Vaccinium darrowii</name>
    <dbReference type="NCBI Taxonomy" id="229202"/>
    <lineage>
        <taxon>Eukaryota</taxon>
        <taxon>Viridiplantae</taxon>
        <taxon>Streptophyta</taxon>
        <taxon>Embryophyta</taxon>
        <taxon>Tracheophyta</taxon>
        <taxon>Spermatophyta</taxon>
        <taxon>Magnoliopsida</taxon>
        <taxon>eudicotyledons</taxon>
        <taxon>Gunneridae</taxon>
        <taxon>Pentapetalae</taxon>
        <taxon>asterids</taxon>
        <taxon>Ericales</taxon>
        <taxon>Ericaceae</taxon>
        <taxon>Vaccinioideae</taxon>
        <taxon>Vaccinieae</taxon>
        <taxon>Vaccinium</taxon>
    </lineage>
</organism>
<reference evidence="1 2" key="1">
    <citation type="journal article" date="2021" name="Hortic Res">
        <title>High-quality reference genome and annotation aids understanding of berry development for evergreen blueberry (Vaccinium darrowii).</title>
        <authorList>
            <person name="Yu J."/>
            <person name="Hulse-Kemp A.M."/>
            <person name="Babiker E."/>
            <person name="Staton M."/>
        </authorList>
    </citation>
    <scope>NUCLEOTIDE SEQUENCE [LARGE SCALE GENOMIC DNA]</scope>
    <source>
        <strain evidence="2">cv. NJ 8807/NJ 8810</strain>
        <tissue evidence="1">Young leaf</tissue>
    </source>
</reference>
<dbReference type="Proteomes" id="UP000828048">
    <property type="component" value="Chromosome 7"/>
</dbReference>
<accession>A0ACB7Y720</accession>
<gene>
    <name evidence="1" type="ORF">Vadar_012588</name>
</gene>
<proteinExistence type="predicted"/>